<evidence type="ECO:0000313" key="2">
    <source>
        <dbReference type="Proteomes" id="UP001590951"/>
    </source>
</evidence>
<sequence length="139" mass="15299">MELSLDLKARVADAVKANPKPSQSYLLELYEHNQRLSTVYNCFLPRHPSPKYGGGVMAFNFLTYLIPVEGVLIACAGAHTMAEYSKCSADRLMFLAVRTANHGCVIGVCDGQTHAWMVKLEYNCAVNIVSDLAIMALPF</sequence>
<proteinExistence type="predicted"/>
<keyword evidence="2" id="KW-1185">Reference proteome</keyword>
<organism evidence="1 2">
    <name type="scientific">Lepraria finkii</name>
    <dbReference type="NCBI Taxonomy" id="1340010"/>
    <lineage>
        <taxon>Eukaryota</taxon>
        <taxon>Fungi</taxon>
        <taxon>Dikarya</taxon>
        <taxon>Ascomycota</taxon>
        <taxon>Pezizomycotina</taxon>
        <taxon>Lecanoromycetes</taxon>
        <taxon>OSLEUM clade</taxon>
        <taxon>Lecanoromycetidae</taxon>
        <taxon>Lecanorales</taxon>
        <taxon>Lecanorineae</taxon>
        <taxon>Stereocaulaceae</taxon>
        <taxon>Lepraria</taxon>
    </lineage>
</organism>
<gene>
    <name evidence="1" type="ORF">ABVK25_010099</name>
</gene>
<evidence type="ECO:0000313" key="1">
    <source>
        <dbReference type="EMBL" id="KAL2049639.1"/>
    </source>
</evidence>
<comment type="caution">
    <text evidence="1">The sequence shown here is derived from an EMBL/GenBank/DDBJ whole genome shotgun (WGS) entry which is preliminary data.</text>
</comment>
<name>A0ABR4AYC5_9LECA</name>
<dbReference type="EMBL" id="JBHFEH010000060">
    <property type="protein sequence ID" value="KAL2049639.1"/>
    <property type="molecule type" value="Genomic_DNA"/>
</dbReference>
<reference evidence="1 2" key="1">
    <citation type="submission" date="2024-09" db="EMBL/GenBank/DDBJ databases">
        <title>Rethinking Asexuality: The Enigmatic Case of Functional Sexual Genes in Lepraria (Stereocaulaceae).</title>
        <authorList>
            <person name="Doellman M."/>
            <person name="Sun Y."/>
            <person name="Barcenas-Pena A."/>
            <person name="Lumbsch H.T."/>
            <person name="Grewe F."/>
        </authorList>
    </citation>
    <scope>NUCLEOTIDE SEQUENCE [LARGE SCALE GENOMIC DNA]</scope>
    <source>
        <strain evidence="1 2">Grewe 0041</strain>
    </source>
</reference>
<accession>A0ABR4AYC5</accession>
<dbReference type="Proteomes" id="UP001590951">
    <property type="component" value="Unassembled WGS sequence"/>
</dbReference>
<protein>
    <submittedName>
        <fullName evidence="1">Uncharacterized protein</fullName>
    </submittedName>
</protein>